<comment type="similarity">
    <text evidence="1">Belongs to the palA/RIM20 family.</text>
</comment>
<evidence type="ECO:0000259" key="3">
    <source>
        <dbReference type="PROSITE" id="PS51180"/>
    </source>
</evidence>
<feature type="region of interest" description="Disordered" evidence="2">
    <location>
        <begin position="729"/>
        <end position="778"/>
    </location>
</feature>
<dbReference type="PANTHER" id="PTHR23030">
    <property type="entry name" value="PCD6 INTERACTING PROTEIN-RELATED"/>
    <property type="match status" value="1"/>
</dbReference>
<feature type="compositionally biased region" description="Polar residues" evidence="2">
    <location>
        <begin position="729"/>
        <end position="750"/>
    </location>
</feature>
<dbReference type="AlphaFoldDB" id="A0A0H5BYZ4"/>
<dbReference type="PANTHER" id="PTHR23030:SF39">
    <property type="entry name" value="PROGRAMMED CELL DEATH 6-INTERACTING PROTEIN"/>
    <property type="match status" value="1"/>
</dbReference>
<evidence type="ECO:0000313" key="5">
    <source>
        <dbReference type="Proteomes" id="UP000038830"/>
    </source>
</evidence>
<name>A0A0H5BYZ4_CYBJN</name>
<dbReference type="SMART" id="SM01041">
    <property type="entry name" value="BRO1"/>
    <property type="match status" value="1"/>
</dbReference>
<dbReference type="EMBL" id="CDQK01000001">
    <property type="protein sequence ID" value="CEP20606.1"/>
    <property type="molecule type" value="Genomic_DNA"/>
</dbReference>
<dbReference type="Gene3D" id="1.20.120.560">
    <property type="entry name" value="alix/aip1 in complex with the ypdl late domain"/>
    <property type="match status" value="1"/>
</dbReference>
<dbReference type="Proteomes" id="UP000038830">
    <property type="component" value="Unassembled WGS sequence"/>
</dbReference>
<dbReference type="Pfam" id="PF03097">
    <property type="entry name" value="BRO1"/>
    <property type="match status" value="1"/>
</dbReference>
<sequence>MSSNLLFVPYRKTERIEFGAAIRDIISKEYYQTPSAFEGDIREVDTLRGDIIDLGSTPHDLALLKRYYVHLCALEGKFPNDLVEFPWYGTLGYRVTGPVKLKSFFFERLNVLYNIASLYTHMALEQDRKNDEGLKKACLYFQYAASHFALIVKLSEKETSVTLPLDMQKDTIETLKFLSLAQAQEVFWQKATADKVKDSLVARLAMQVSDFYNETLQSANRGEGFRTEWISHITVKKAHFEAVANFRASLASVASSKYGEEVSHLQRAQNVINGVSPNLKFVSQAVEQDFEGLTKIISETLRTAEKDNDLIYLQDVPQTPPRIISANVTKDLPLDEIVKPAEALKTGSYGKQLFRDLLPFDIIQISQAYRERQSEYVQRHLAVPIKSLTKMLHEFLFMRNLPSAVETVDKPLALPVSLLDHQQEVKTKGGVVKLKRALRDIENLSMDGERLLAGANDRLKLEAEEDELLRQRQGSKHWTREPSATAAAPFYQRIKDLENYLSQAKNGDKTIREQFNSIESLLVVLASSEAEIRNYIPNSKARQLDPSLRRVVAELKECLSKARKLEFERDNFLEVVEVKSEQYNILPKIVSEYKAMQQDLKDVKLDMTSFEPVFGKHIKNFQSDLDFLESQKKTQIELEHKIDELDKKFNHMNSLQGSNDDRAKVLKNLDFAYNSFVDLLNNVSQGLKFYNDFNARCQGLIQEIDQFVSKRRVEARDMEAELNNRFQDMKLNSSPQKETPKDNITIQRPQSPALIAPKAKPAKSKSGLWNPDSGIKFN</sequence>
<dbReference type="CDD" id="cd08915">
    <property type="entry name" value="V_Alix_like"/>
    <property type="match status" value="1"/>
</dbReference>
<organism evidence="4 5">
    <name type="scientific">Cyberlindnera jadinii (strain ATCC 18201 / CBS 1600 / BCRC 20928 / JCM 3617 / NBRC 0987 / NRRL Y-1542)</name>
    <name type="common">Torula yeast</name>
    <name type="synonym">Candida utilis</name>
    <dbReference type="NCBI Taxonomy" id="983966"/>
    <lineage>
        <taxon>Eukaryota</taxon>
        <taxon>Fungi</taxon>
        <taxon>Dikarya</taxon>
        <taxon>Ascomycota</taxon>
        <taxon>Saccharomycotina</taxon>
        <taxon>Saccharomycetes</taxon>
        <taxon>Phaffomycetales</taxon>
        <taxon>Phaffomycetaceae</taxon>
        <taxon>Cyberlindnera</taxon>
    </lineage>
</organism>
<accession>A0A0H5BYZ4</accession>
<dbReference type="CDD" id="cd09241">
    <property type="entry name" value="BRO1_ScRim20-like"/>
    <property type="match status" value="1"/>
</dbReference>
<evidence type="ECO:0000256" key="2">
    <source>
        <dbReference type="SAM" id="MobiDB-lite"/>
    </source>
</evidence>
<dbReference type="InterPro" id="IPR038499">
    <property type="entry name" value="BRO1_sf"/>
</dbReference>
<reference evidence="5" key="1">
    <citation type="journal article" date="2015" name="J. Biotechnol.">
        <title>The structure of the Cyberlindnera jadinii genome and its relation to Candida utilis analyzed by the occurrence of single nucleotide polymorphisms.</title>
        <authorList>
            <person name="Rupp O."/>
            <person name="Brinkrolf K."/>
            <person name="Buerth C."/>
            <person name="Kunigo M."/>
            <person name="Schneider J."/>
            <person name="Jaenicke S."/>
            <person name="Goesmann A."/>
            <person name="Puehler A."/>
            <person name="Jaeger K.-E."/>
            <person name="Ernst J.F."/>
        </authorList>
    </citation>
    <scope>NUCLEOTIDE SEQUENCE [LARGE SCALE GENOMIC DNA]</scope>
    <source>
        <strain evidence="5">ATCC 18201 / CBS 1600 / BCRC 20928 / JCM 3617 / NBRC 0987 / NRRL Y-1542</strain>
    </source>
</reference>
<evidence type="ECO:0000256" key="1">
    <source>
        <dbReference type="ARBA" id="ARBA00038154"/>
    </source>
</evidence>
<dbReference type="Pfam" id="PF13949">
    <property type="entry name" value="ALIX_LYPXL_bnd"/>
    <property type="match status" value="1"/>
</dbReference>
<dbReference type="GO" id="GO:0005768">
    <property type="term" value="C:endosome"/>
    <property type="evidence" value="ECO:0007669"/>
    <property type="project" value="TreeGrafter"/>
</dbReference>
<protein>
    <recommendedName>
        <fullName evidence="3">BRO1 domain-containing protein</fullName>
    </recommendedName>
</protein>
<evidence type="ECO:0000313" key="4">
    <source>
        <dbReference type="EMBL" id="CEP20606.1"/>
    </source>
</evidence>
<dbReference type="InterPro" id="IPR004328">
    <property type="entry name" value="BRO1_dom"/>
</dbReference>
<proteinExistence type="inferred from homology"/>
<dbReference type="Gene3D" id="1.25.40.280">
    <property type="entry name" value="alix/aip1 like domains"/>
    <property type="match status" value="1"/>
</dbReference>
<dbReference type="Gene3D" id="1.20.140.50">
    <property type="entry name" value="alix/aip1 like domains"/>
    <property type="match status" value="1"/>
</dbReference>
<feature type="domain" description="BRO1" evidence="3">
    <location>
        <begin position="4"/>
        <end position="392"/>
    </location>
</feature>
<dbReference type="PROSITE" id="PS51180">
    <property type="entry name" value="BRO1"/>
    <property type="match status" value="1"/>
</dbReference>
<gene>
    <name evidence="4" type="ORF">BN1211_0509</name>
</gene>
<dbReference type="InterPro" id="IPR025304">
    <property type="entry name" value="ALIX_V_dom"/>
</dbReference>